<dbReference type="EMBL" id="JARGYC010000036">
    <property type="protein sequence ID" value="MDF0601872.1"/>
    <property type="molecule type" value="Genomic_DNA"/>
</dbReference>
<feature type="region of interest" description="Disordered" evidence="1">
    <location>
        <begin position="1"/>
        <end position="33"/>
    </location>
</feature>
<dbReference type="RefSeq" id="WP_275568012.1">
    <property type="nucleotide sequence ID" value="NZ_JARGYC010000036.1"/>
</dbReference>
<reference evidence="2" key="1">
    <citation type="submission" date="2023-03" db="EMBL/GenBank/DDBJ databases">
        <title>Multiphase analysis and comparison of six strains from genera Psychromarinibacter, Lutimaribacter, and Maritimibacter, including a novel species: Psychromarinibacter sediminicola sp. nov.</title>
        <authorList>
            <person name="Wang Y.-H."/>
            <person name="Ye M.-Q."/>
            <person name="Du Z.-J."/>
        </authorList>
    </citation>
    <scope>NUCLEOTIDE SEQUENCE</scope>
    <source>
        <strain evidence="2">C21-152</strain>
    </source>
</reference>
<comment type="caution">
    <text evidence="2">The sequence shown here is derived from an EMBL/GenBank/DDBJ whole genome shotgun (WGS) entry which is preliminary data.</text>
</comment>
<feature type="compositionally biased region" description="Low complexity" evidence="1">
    <location>
        <begin position="9"/>
        <end position="21"/>
    </location>
</feature>
<keyword evidence="3" id="KW-1185">Reference proteome</keyword>
<dbReference type="Proteomes" id="UP001220964">
    <property type="component" value="Unassembled WGS sequence"/>
</dbReference>
<proteinExistence type="predicted"/>
<dbReference type="AlphaFoldDB" id="A0AAE3NTP3"/>
<accession>A0AAE3NTP3</accession>
<evidence type="ECO:0000256" key="1">
    <source>
        <dbReference type="SAM" id="MobiDB-lite"/>
    </source>
</evidence>
<gene>
    <name evidence="2" type="ORF">P1J78_14090</name>
</gene>
<evidence type="ECO:0000313" key="2">
    <source>
        <dbReference type="EMBL" id="MDF0601872.1"/>
    </source>
</evidence>
<evidence type="ECO:0000313" key="3">
    <source>
        <dbReference type="Proteomes" id="UP001220964"/>
    </source>
</evidence>
<protein>
    <submittedName>
        <fullName evidence="2">Uncharacterized protein</fullName>
    </submittedName>
</protein>
<organism evidence="2 3">
    <name type="scientific">Psychromarinibacter sediminicola</name>
    <dbReference type="NCBI Taxonomy" id="3033385"/>
    <lineage>
        <taxon>Bacteria</taxon>
        <taxon>Pseudomonadati</taxon>
        <taxon>Pseudomonadota</taxon>
        <taxon>Alphaproteobacteria</taxon>
        <taxon>Rhodobacterales</taxon>
        <taxon>Paracoccaceae</taxon>
        <taxon>Psychromarinibacter</taxon>
    </lineage>
</organism>
<sequence>MTKSSTTEACAGAAPAASGGRAPKDADALDLPDLPYPADPRDVGLWLSRLALRLRAAGRS</sequence>
<name>A0AAE3NTP3_9RHOB</name>